<proteinExistence type="predicted"/>
<reference evidence="1 2" key="1">
    <citation type="journal article" date="2019" name="ISME J.">
        <title>Genome analyses of uncultured TG2/ZB3 bacteria in 'Margulisbacteria' specifically attached to ectosymbiotic spirochetes of protists in the termite gut.</title>
        <authorList>
            <person name="Utami Y.D."/>
            <person name="Kuwahara H."/>
            <person name="Igai K."/>
            <person name="Murakami T."/>
            <person name="Sugaya K."/>
            <person name="Morikawa T."/>
            <person name="Nagura Y."/>
            <person name="Yuki M."/>
            <person name="Deevong P."/>
            <person name="Inoue T."/>
            <person name="Kihara K."/>
            <person name="Lo N."/>
            <person name="Yamada A."/>
            <person name="Ohkuma M."/>
            <person name="Hongoh Y."/>
        </authorList>
    </citation>
    <scope>NUCLEOTIDE SEQUENCE [LARGE SCALE GENOMIC DNA]</scope>
    <source>
        <strain evidence="1">NkOx7-02</strain>
    </source>
</reference>
<name>A0A388TG23_9BACT</name>
<dbReference type="EMBL" id="BGZO01000013">
    <property type="protein sequence ID" value="GBR76012.1"/>
    <property type="molecule type" value="Genomic_DNA"/>
</dbReference>
<accession>A0A388TG23</accession>
<gene>
    <name evidence="1" type="ORF">NO2_0629</name>
</gene>
<protein>
    <submittedName>
        <fullName evidence="1">Uncharacterized protein</fullName>
    </submittedName>
</protein>
<dbReference type="Proteomes" id="UP000275925">
    <property type="component" value="Unassembled WGS sequence"/>
</dbReference>
<dbReference type="AlphaFoldDB" id="A0A388TG23"/>
<evidence type="ECO:0000313" key="1">
    <source>
        <dbReference type="EMBL" id="GBR76012.1"/>
    </source>
</evidence>
<keyword evidence="2" id="KW-1185">Reference proteome</keyword>
<evidence type="ECO:0000313" key="2">
    <source>
        <dbReference type="Proteomes" id="UP000275925"/>
    </source>
</evidence>
<organism evidence="1 2">
    <name type="scientific">Candidatus Termititenax persephonae</name>
    <dbReference type="NCBI Taxonomy" id="2218525"/>
    <lineage>
        <taxon>Bacteria</taxon>
        <taxon>Bacillati</taxon>
        <taxon>Candidatus Margulisiibacteriota</taxon>
        <taxon>Candidatus Termititenacia</taxon>
        <taxon>Candidatus Termititenacales</taxon>
        <taxon>Candidatus Termititenacaceae</taxon>
        <taxon>Candidatus Termititenax</taxon>
    </lineage>
</organism>
<comment type="caution">
    <text evidence="1">The sequence shown here is derived from an EMBL/GenBank/DDBJ whole genome shotgun (WGS) entry which is preliminary data.</text>
</comment>
<sequence>MFIARKNVAARFLGFPKKIFNDFREFVYAEKIKYCEHLSPRVEKARLIREIKDPERLCTDNVPDFDRVVGTLEWIVNTNTADTLLAAELLRDIARHETRFKARYGSLAGFMLDHCRREIIKTILYEGASAEEMIERLLRK</sequence>